<dbReference type="RefSeq" id="WP_262396853.1">
    <property type="nucleotide sequence ID" value="NZ_JACRTC010000001.1"/>
</dbReference>
<proteinExistence type="inferred from homology"/>
<gene>
    <name evidence="8" type="ORF">H8709_02850</name>
</gene>
<accession>A0A926IB01</accession>
<keyword evidence="6" id="KW-0046">Antibiotic resistance</keyword>
<evidence type="ECO:0000313" key="9">
    <source>
        <dbReference type="Proteomes" id="UP000660861"/>
    </source>
</evidence>
<protein>
    <recommendedName>
        <fullName evidence="3">beta-lactamase</fullName>
        <ecNumber evidence="3">3.5.2.6</ecNumber>
    </recommendedName>
</protein>
<dbReference type="InterPro" id="IPR050515">
    <property type="entry name" value="Beta-lactam/transpept"/>
</dbReference>
<evidence type="ECO:0000256" key="3">
    <source>
        <dbReference type="ARBA" id="ARBA00012865"/>
    </source>
</evidence>
<evidence type="ECO:0000256" key="1">
    <source>
        <dbReference type="ARBA" id="ARBA00001526"/>
    </source>
</evidence>
<keyword evidence="5" id="KW-0378">Hydrolase</keyword>
<dbReference type="GO" id="GO:0005886">
    <property type="term" value="C:plasma membrane"/>
    <property type="evidence" value="ECO:0007669"/>
    <property type="project" value="TreeGrafter"/>
</dbReference>
<dbReference type="SUPFAM" id="SSF56519">
    <property type="entry name" value="Penicillin binding protein dimerisation domain"/>
    <property type="match status" value="1"/>
</dbReference>
<dbReference type="GO" id="GO:0046677">
    <property type="term" value="P:response to antibiotic"/>
    <property type="evidence" value="ECO:0007669"/>
    <property type="project" value="UniProtKB-KW"/>
</dbReference>
<comment type="catalytic activity">
    <reaction evidence="1">
        <text>a beta-lactam + H2O = a substituted beta-amino acid</text>
        <dbReference type="Rhea" id="RHEA:20401"/>
        <dbReference type="ChEBI" id="CHEBI:15377"/>
        <dbReference type="ChEBI" id="CHEBI:35627"/>
        <dbReference type="ChEBI" id="CHEBI:140347"/>
        <dbReference type="EC" id="3.5.2.6"/>
    </reaction>
</comment>
<dbReference type="InterPro" id="IPR012338">
    <property type="entry name" value="Beta-lactam/transpept-like"/>
</dbReference>
<dbReference type="EMBL" id="JACRTC010000001">
    <property type="protein sequence ID" value="MBC8569763.1"/>
    <property type="molecule type" value="Genomic_DNA"/>
</dbReference>
<dbReference type="AlphaFoldDB" id="A0A926IB01"/>
<evidence type="ECO:0000256" key="5">
    <source>
        <dbReference type="ARBA" id="ARBA00022801"/>
    </source>
</evidence>
<dbReference type="GO" id="GO:0071555">
    <property type="term" value="P:cell wall organization"/>
    <property type="evidence" value="ECO:0007669"/>
    <property type="project" value="TreeGrafter"/>
</dbReference>
<dbReference type="Pfam" id="PF00905">
    <property type="entry name" value="Transpeptidase"/>
    <property type="match status" value="1"/>
</dbReference>
<evidence type="ECO:0000256" key="4">
    <source>
        <dbReference type="ARBA" id="ARBA00022729"/>
    </source>
</evidence>
<name>A0A926IB01_9FIRM</name>
<dbReference type="EC" id="3.5.2.6" evidence="3"/>
<keyword evidence="9" id="KW-1185">Reference proteome</keyword>
<dbReference type="Proteomes" id="UP000660861">
    <property type="component" value="Unassembled WGS sequence"/>
</dbReference>
<dbReference type="PANTHER" id="PTHR30627">
    <property type="entry name" value="PEPTIDOGLYCAN D,D-TRANSPEPTIDASE"/>
    <property type="match status" value="1"/>
</dbReference>
<evidence type="ECO:0000259" key="7">
    <source>
        <dbReference type="Pfam" id="PF00905"/>
    </source>
</evidence>
<dbReference type="InterPro" id="IPR036138">
    <property type="entry name" value="PBP_dimer_sf"/>
</dbReference>
<evidence type="ECO:0000313" key="8">
    <source>
        <dbReference type="EMBL" id="MBC8569763.1"/>
    </source>
</evidence>
<dbReference type="InterPro" id="IPR001460">
    <property type="entry name" value="PCN-bd_Tpept"/>
</dbReference>
<dbReference type="Gene3D" id="3.90.1310.10">
    <property type="entry name" value="Penicillin-binding protein 2a (Domain 2)"/>
    <property type="match status" value="1"/>
</dbReference>
<sequence length="534" mass="57517">MAKRVVGILSVLILLFSLIFFRIFSLTTQDTLAMAADKQSSYLLEVGQSRGMIYDTYGRPLVNTSVDHIAAVVPTPESITALTSLLRGQKRSYVVEKGEDNLPFTVNIGYLDVDCGDITIFDQPDRYGSENFCRHVIGYLDSEGHGVDGLEKVFDDVLSQSTKTTSARYQVDALGRALSGSQLEVVEEGSDKKGVMLTIDRDIQRIAQNAARKGIEKGAVVVMDTATGEIKALVSVPSYDAENVGASLSDERGPLINRTMTPYNVGSTFKLLVCAAALEKGISPDTTFECKGAIDIQGQIFHCHNLAGHGYSDMNRAVEVSCNPYFIQLALQVGYEDIAKMADAMGLGKEDIFYTDYASAAGHMTTADEIKNEATLANLGFGQGTLMATPIQIAKLISAIANGGYAVTPSLVRGVTDSEGKELEEAMDILEPTRIMSAETAGKVQNFMINVVDEGSGKKAKPDYCVAGGKTASAQTGMFQNGEELIHAWFSGFCDVGEHRYAIVVLCEEKESGGDFAAPVFKEIADSMEKNHVG</sequence>
<dbReference type="Gene3D" id="3.40.710.10">
    <property type="entry name" value="DD-peptidase/beta-lactamase superfamily"/>
    <property type="match status" value="1"/>
</dbReference>
<keyword evidence="4" id="KW-0732">Signal</keyword>
<dbReference type="PANTHER" id="PTHR30627:SF6">
    <property type="entry name" value="BETA-LACTAMASE YBXI-RELATED"/>
    <property type="match status" value="1"/>
</dbReference>
<evidence type="ECO:0000256" key="6">
    <source>
        <dbReference type="ARBA" id="ARBA00023251"/>
    </source>
</evidence>
<feature type="domain" description="Penicillin-binding protein transpeptidase" evidence="7">
    <location>
        <begin position="218"/>
        <end position="525"/>
    </location>
</feature>
<evidence type="ECO:0000256" key="2">
    <source>
        <dbReference type="ARBA" id="ARBA00007898"/>
    </source>
</evidence>
<dbReference type="GO" id="GO:0008658">
    <property type="term" value="F:penicillin binding"/>
    <property type="evidence" value="ECO:0007669"/>
    <property type="project" value="InterPro"/>
</dbReference>
<dbReference type="SUPFAM" id="SSF56601">
    <property type="entry name" value="beta-lactamase/transpeptidase-like"/>
    <property type="match status" value="1"/>
</dbReference>
<dbReference type="GO" id="GO:0008800">
    <property type="term" value="F:beta-lactamase activity"/>
    <property type="evidence" value="ECO:0007669"/>
    <property type="project" value="UniProtKB-EC"/>
</dbReference>
<reference evidence="8" key="1">
    <citation type="submission" date="2020-08" db="EMBL/GenBank/DDBJ databases">
        <title>Genome public.</title>
        <authorList>
            <person name="Liu C."/>
            <person name="Sun Q."/>
        </authorList>
    </citation>
    <scope>NUCLEOTIDE SEQUENCE</scope>
    <source>
        <strain evidence="8">NSJ-54</strain>
    </source>
</reference>
<comment type="caution">
    <text evidence="8">The sequence shown here is derived from an EMBL/GenBank/DDBJ whole genome shotgun (WGS) entry which is preliminary data.</text>
</comment>
<comment type="similarity">
    <text evidence="2">Belongs to the class-D beta-lactamase family.</text>
</comment>
<organism evidence="8 9">
    <name type="scientific">Zongyangia hominis</name>
    <dbReference type="NCBI Taxonomy" id="2763677"/>
    <lineage>
        <taxon>Bacteria</taxon>
        <taxon>Bacillati</taxon>
        <taxon>Bacillota</taxon>
        <taxon>Clostridia</taxon>
        <taxon>Eubacteriales</taxon>
        <taxon>Oscillospiraceae</taxon>
        <taxon>Zongyangia</taxon>
    </lineage>
</organism>